<evidence type="ECO:0000259" key="23">
    <source>
        <dbReference type="PROSITE" id="PS50885"/>
    </source>
</evidence>
<dbReference type="InterPro" id="IPR008207">
    <property type="entry name" value="Sig_transdc_His_kin_Hpt_dom"/>
</dbReference>
<feature type="modified residue" description="4-aspartylphosphate" evidence="17">
    <location>
        <position position="719"/>
    </location>
</feature>
<evidence type="ECO:0000256" key="12">
    <source>
        <dbReference type="ARBA" id="ARBA00023012"/>
    </source>
</evidence>
<evidence type="ECO:0000256" key="2">
    <source>
        <dbReference type="ARBA" id="ARBA00004651"/>
    </source>
</evidence>
<keyword evidence="12" id="KW-0902">Two-component regulatory system</keyword>
<dbReference type="InterPro" id="IPR036641">
    <property type="entry name" value="HPT_dom_sf"/>
</dbReference>
<name>A0A0S4LN10_9BACT</name>
<evidence type="ECO:0000256" key="20">
    <source>
        <dbReference type="SAM" id="Phobius"/>
    </source>
</evidence>
<dbReference type="Pfam" id="PF02518">
    <property type="entry name" value="HATPase_c"/>
    <property type="match status" value="1"/>
</dbReference>
<keyword evidence="7 20" id="KW-0812">Transmembrane</keyword>
<dbReference type="EMBL" id="CZQA01000012">
    <property type="protein sequence ID" value="CUS38947.1"/>
    <property type="molecule type" value="Genomic_DNA"/>
</dbReference>
<evidence type="ECO:0000259" key="22">
    <source>
        <dbReference type="PROSITE" id="PS50110"/>
    </source>
</evidence>
<dbReference type="FunFam" id="1.10.287.130:FF:000002">
    <property type="entry name" value="Two-component osmosensing histidine kinase"/>
    <property type="match status" value="1"/>
</dbReference>
<comment type="catalytic activity">
    <reaction evidence="1">
        <text>ATP + protein L-histidine = ADP + protein N-phospho-L-histidine.</text>
        <dbReference type="EC" id="2.7.13.3"/>
    </reaction>
</comment>
<feature type="transmembrane region" description="Helical" evidence="20">
    <location>
        <begin position="14"/>
        <end position="35"/>
    </location>
</feature>
<dbReference type="PANTHER" id="PTHR45339">
    <property type="entry name" value="HYBRID SIGNAL TRANSDUCTION HISTIDINE KINASE J"/>
    <property type="match status" value="1"/>
</dbReference>
<feature type="coiled-coil region" evidence="18">
    <location>
        <begin position="233"/>
        <end position="271"/>
    </location>
</feature>
<feature type="domain" description="HAMP" evidence="23">
    <location>
        <begin position="191"/>
        <end position="245"/>
    </location>
</feature>
<dbReference type="GO" id="GO:0005886">
    <property type="term" value="C:plasma membrane"/>
    <property type="evidence" value="ECO:0007669"/>
    <property type="project" value="UniProtKB-SubCell"/>
</dbReference>
<dbReference type="STRING" id="1742972.COMA1_60170"/>
<dbReference type="Pfam" id="PF01627">
    <property type="entry name" value="Hpt"/>
    <property type="match status" value="1"/>
</dbReference>
<keyword evidence="26" id="KW-1185">Reference proteome</keyword>
<evidence type="ECO:0000256" key="1">
    <source>
        <dbReference type="ARBA" id="ARBA00000085"/>
    </source>
</evidence>
<dbReference type="GO" id="GO:0005524">
    <property type="term" value="F:ATP binding"/>
    <property type="evidence" value="ECO:0007669"/>
    <property type="project" value="UniProtKB-KW"/>
</dbReference>
<dbReference type="CDD" id="cd06225">
    <property type="entry name" value="HAMP"/>
    <property type="match status" value="1"/>
</dbReference>
<dbReference type="SMART" id="SM00448">
    <property type="entry name" value="REC"/>
    <property type="match status" value="2"/>
</dbReference>
<evidence type="ECO:0000256" key="6">
    <source>
        <dbReference type="ARBA" id="ARBA00022679"/>
    </source>
</evidence>
<dbReference type="Pfam" id="PF00672">
    <property type="entry name" value="HAMP"/>
    <property type="match status" value="1"/>
</dbReference>
<feature type="domain" description="Response regulatory" evidence="22">
    <location>
        <begin position="670"/>
        <end position="790"/>
    </location>
</feature>
<dbReference type="InterPro" id="IPR005467">
    <property type="entry name" value="His_kinase_dom"/>
</dbReference>
<evidence type="ECO:0000256" key="16">
    <source>
        <dbReference type="PROSITE-ProRule" id="PRU00110"/>
    </source>
</evidence>
<evidence type="ECO:0000256" key="19">
    <source>
        <dbReference type="SAM" id="MobiDB-lite"/>
    </source>
</evidence>
<proteinExistence type="predicted"/>
<dbReference type="PROSITE" id="PS50110">
    <property type="entry name" value="RESPONSE_REGULATORY"/>
    <property type="match status" value="2"/>
</dbReference>
<keyword evidence="9 25" id="KW-0418">Kinase</keyword>
<dbReference type="InterPro" id="IPR003660">
    <property type="entry name" value="HAMP_dom"/>
</dbReference>
<comment type="subcellular location">
    <subcellularLocation>
        <location evidence="2">Cell membrane</location>
        <topology evidence="2">Multi-pass membrane protein</topology>
    </subcellularLocation>
</comment>
<keyword evidence="8" id="KW-0547">Nucleotide-binding</keyword>
<dbReference type="SMART" id="SM00387">
    <property type="entry name" value="HATPase_c"/>
    <property type="match status" value="1"/>
</dbReference>
<dbReference type="PROSITE" id="PS50109">
    <property type="entry name" value="HIS_KIN"/>
    <property type="match status" value="1"/>
</dbReference>
<feature type="transmembrane region" description="Helical" evidence="20">
    <location>
        <begin position="168"/>
        <end position="187"/>
    </location>
</feature>
<dbReference type="Pfam" id="PF17152">
    <property type="entry name" value="CHASE8"/>
    <property type="match status" value="1"/>
</dbReference>
<evidence type="ECO:0000256" key="13">
    <source>
        <dbReference type="ARBA" id="ARBA00023136"/>
    </source>
</evidence>
<gene>
    <name evidence="25" type="ORF">COMA1_60170</name>
</gene>
<keyword evidence="5 17" id="KW-0597">Phosphoprotein</keyword>
<comment type="subunit">
    <text evidence="14">At low DSF concentrations, interacts with RpfF.</text>
</comment>
<evidence type="ECO:0000313" key="26">
    <source>
        <dbReference type="Proteomes" id="UP000199032"/>
    </source>
</evidence>
<dbReference type="InterPro" id="IPR004358">
    <property type="entry name" value="Sig_transdc_His_kin-like_C"/>
</dbReference>
<feature type="modified residue" description="4-aspartylphosphate" evidence="17">
    <location>
        <position position="579"/>
    </location>
</feature>
<organism evidence="25 26">
    <name type="scientific">Candidatus Nitrospira nitrosa</name>
    <dbReference type="NCBI Taxonomy" id="1742972"/>
    <lineage>
        <taxon>Bacteria</taxon>
        <taxon>Pseudomonadati</taxon>
        <taxon>Nitrospirota</taxon>
        <taxon>Nitrospiria</taxon>
        <taxon>Nitrospirales</taxon>
        <taxon>Nitrospiraceae</taxon>
        <taxon>Nitrospira</taxon>
    </lineage>
</organism>
<dbReference type="PRINTS" id="PR00344">
    <property type="entry name" value="BCTRLSENSOR"/>
</dbReference>
<evidence type="ECO:0000256" key="7">
    <source>
        <dbReference type="ARBA" id="ARBA00022692"/>
    </source>
</evidence>
<dbReference type="AlphaFoldDB" id="A0A0S4LN10"/>
<dbReference type="SUPFAM" id="SSF55874">
    <property type="entry name" value="ATPase domain of HSP90 chaperone/DNA topoisomerase II/histidine kinase"/>
    <property type="match status" value="1"/>
</dbReference>
<dbReference type="SUPFAM" id="SSF158472">
    <property type="entry name" value="HAMP domain-like"/>
    <property type="match status" value="1"/>
</dbReference>
<dbReference type="Proteomes" id="UP000199032">
    <property type="component" value="Unassembled WGS sequence"/>
</dbReference>
<protein>
    <recommendedName>
        <fullName evidence="15">Sensory/regulatory protein RpfC</fullName>
        <ecNumber evidence="3">2.7.13.3</ecNumber>
    </recommendedName>
</protein>
<evidence type="ECO:0000256" key="3">
    <source>
        <dbReference type="ARBA" id="ARBA00012438"/>
    </source>
</evidence>
<evidence type="ECO:0000256" key="17">
    <source>
        <dbReference type="PROSITE-ProRule" id="PRU00169"/>
    </source>
</evidence>
<dbReference type="Gene3D" id="6.10.340.10">
    <property type="match status" value="1"/>
</dbReference>
<evidence type="ECO:0000256" key="8">
    <source>
        <dbReference type="ARBA" id="ARBA00022741"/>
    </source>
</evidence>
<dbReference type="CDD" id="cd17546">
    <property type="entry name" value="REC_hyHK_CKI1_RcsC-like"/>
    <property type="match status" value="1"/>
</dbReference>
<dbReference type="SUPFAM" id="SSF47384">
    <property type="entry name" value="Homodimeric domain of signal transducing histidine kinase"/>
    <property type="match status" value="1"/>
</dbReference>
<dbReference type="Pfam" id="PF00512">
    <property type="entry name" value="HisKA"/>
    <property type="match status" value="1"/>
</dbReference>
<dbReference type="InterPro" id="IPR036097">
    <property type="entry name" value="HisK_dim/P_sf"/>
</dbReference>
<dbReference type="OrthoDB" id="5555669at2"/>
<dbReference type="InterPro" id="IPR001789">
    <property type="entry name" value="Sig_transdc_resp-reg_receiver"/>
</dbReference>
<evidence type="ECO:0000259" key="24">
    <source>
        <dbReference type="PROSITE" id="PS50894"/>
    </source>
</evidence>
<dbReference type="RefSeq" id="WP_090751017.1">
    <property type="nucleotide sequence ID" value="NZ_CZQA01000012.1"/>
</dbReference>
<evidence type="ECO:0000256" key="11">
    <source>
        <dbReference type="ARBA" id="ARBA00022989"/>
    </source>
</evidence>
<dbReference type="Pfam" id="PF00072">
    <property type="entry name" value="Response_reg"/>
    <property type="match status" value="2"/>
</dbReference>
<keyword evidence="10" id="KW-0067">ATP-binding</keyword>
<dbReference type="InterPro" id="IPR003594">
    <property type="entry name" value="HATPase_dom"/>
</dbReference>
<feature type="domain" description="HPt" evidence="24">
    <location>
        <begin position="835"/>
        <end position="928"/>
    </location>
</feature>
<keyword evidence="18" id="KW-0175">Coiled coil</keyword>
<keyword evidence="6 25" id="KW-0808">Transferase</keyword>
<evidence type="ECO:0000256" key="10">
    <source>
        <dbReference type="ARBA" id="ARBA00022840"/>
    </source>
</evidence>
<dbReference type="GO" id="GO:0000155">
    <property type="term" value="F:phosphorelay sensor kinase activity"/>
    <property type="evidence" value="ECO:0007669"/>
    <property type="project" value="InterPro"/>
</dbReference>
<dbReference type="PROSITE" id="PS50894">
    <property type="entry name" value="HPT"/>
    <property type="match status" value="1"/>
</dbReference>
<dbReference type="CDD" id="cd00082">
    <property type="entry name" value="HisKA"/>
    <property type="match status" value="1"/>
</dbReference>
<keyword evidence="11 20" id="KW-1133">Transmembrane helix</keyword>
<evidence type="ECO:0000256" key="9">
    <source>
        <dbReference type="ARBA" id="ARBA00022777"/>
    </source>
</evidence>
<evidence type="ECO:0000256" key="5">
    <source>
        <dbReference type="ARBA" id="ARBA00022553"/>
    </source>
</evidence>
<evidence type="ECO:0000259" key="21">
    <source>
        <dbReference type="PROSITE" id="PS50109"/>
    </source>
</evidence>
<evidence type="ECO:0000256" key="15">
    <source>
        <dbReference type="ARBA" id="ARBA00068150"/>
    </source>
</evidence>
<feature type="modified residue" description="Phosphohistidine" evidence="16">
    <location>
        <position position="874"/>
    </location>
</feature>
<dbReference type="InterPro" id="IPR036890">
    <property type="entry name" value="HATPase_C_sf"/>
</dbReference>
<evidence type="ECO:0000313" key="25">
    <source>
        <dbReference type="EMBL" id="CUS38947.1"/>
    </source>
</evidence>
<dbReference type="InterPro" id="IPR033417">
    <property type="entry name" value="CHASE8"/>
</dbReference>
<feature type="domain" description="Response regulatory" evidence="22">
    <location>
        <begin position="525"/>
        <end position="647"/>
    </location>
</feature>
<accession>A0A0S4LN10</accession>
<evidence type="ECO:0000256" key="18">
    <source>
        <dbReference type="SAM" id="Coils"/>
    </source>
</evidence>
<dbReference type="CDD" id="cd16922">
    <property type="entry name" value="HATPase_EvgS-ArcB-TorS-like"/>
    <property type="match status" value="1"/>
</dbReference>
<evidence type="ECO:0000256" key="4">
    <source>
        <dbReference type="ARBA" id="ARBA00022475"/>
    </source>
</evidence>
<dbReference type="Gene3D" id="1.10.287.130">
    <property type="match status" value="1"/>
</dbReference>
<dbReference type="Gene3D" id="3.30.565.10">
    <property type="entry name" value="Histidine kinase-like ATPase, C-terminal domain"/>
    <property type="match status" value="1"/>
</dbReference>
<dbReference type="InterPro" id="IPR003661">
    <property type="entry name" value="HisK_dim/P_dom"/>
</dbReference>
<dbReference type="Gene3D" id="3.40.50.2300">
    <property type="match status" value="2"/>
</dbReference>
<reference evidence="25 26" key="1">
    <citation type="submission" date="2015-10" db="EMBL/GenBank/DDBJ databases">
        <authorList>
            <person name="Gilbert D.G."/>
        </authorList>
    </citation>
    <scope>NUCLEOTIDE SEQUENCE [LARGE SCALE GENOMIC DNA]</scope>
    <source>
        <strain evidence="25">COMA1</strain>
    </source>
</reference>
<feature type="compositionally biased region" description="Polar residues" evidence="19">
    <location>
        <begin position="795"/>
        <end position="812"/>
    </location>
</feature>
<dbReference type="PANTHER" id="PTHR45339:SF1">
    <property type="entry name" value="HYBRID SIGNAL TRANSDUCTION HISTIDINE KINASE J"/>
    <property type="match status" value="1"/>
</dbReference>
<sequence length="934" mass="102439">MWRSFKYWPIEKKLTGLGLLSTGLALLIVIVVFVINDRLSVRSTIEGRMAALADVIGTNSTAALSFRDQKAASETLAALRQEPHIVSAFTIDGDQNIFATYTSPMHAGSTSSSLQILNSIELVTARQSHIVDGYLEVLTPIFFDGQRIGWILLRSDLKELDERLKRSVGIAIVILFVSGLFALFISGKLQRIITVPLLHLVATMREVSEKKDYSLRAASLSTHDEIDVLSNGLNAMLAQIQIQHEQLAQHREELETKVTERTRDLVEAKNTAEAASVAKSQFLANMSHEIRTPMNGVLGMTELLLTTQLNQRQRHMVDSVHRSGTALLGIINDILDFSKIEAGKLELDQIQFDLRQTIEEAVDLFSKPAGEKRLELTCFIPAETPHTVVGDPMRLRQVLLNLLSNAVKFTERGEVSLRIHCLSKKAEQVTLKCEVQDTGIGISEEARRRLFAAFSQADGSTTRRFGGTGLGLAIAKQLVHLMGGEVGLESVPGQGSTFWFTMQLKYEARHQPSDATAAQSLAGIRILIVDDNATNRFILESQLKTWGAEPISAASATAALEQLNQAAIERKPIDMAILDIHMPDIDGIMLSRMIKTNPLFSHIPLLALSSVDQESSTDETAGGSTFFAWLRKPARQSLLRECLLRQRYALPDTGPLTKELEPRPAIIGGHLLLAEDNPVNREVAVGMLELLGCRVDIAEHGRQAVEAVSKRRYDLVLMDCQMPEMDGFAATAAIRRHEQSTGAGRHVPIIALTANAMEGDREKCVAAGMDDYLSKPFSQAGLQAAIRRWMDTRPTDSLPSHPTLSKQRTSTTSTEIPVIDEAVWENLLAMERAGRSDALHKILSLYLLDSKRLMGVLQAAIQTGNEAALRDGAHQLKSSSAQVGALAASVQAGEIERLARQQQLDAAADLLGPLNESVELACKVFIAKMQARAA</sequence>
<dbReference type="SUPFAM" id="SSF47226">
    <property type="entry name" value="Histidine-containing phosphotransfer domain, HPT domain"/>
    <property type="match status" value="1"/>
</dbReference>
<dbReference type="FunFam" id="3.30.565.10:FF:000010">
    <property type="entry name" value="Sensor histidine kinase RcsC"/>
    <property type="match status" value="1"/>
</dbReference>
<dbReference type="SMART" id="SM00388">
    <property type="entry name" value="HisKA"/>
    <property type="match status" value="1"/>
</dbReference>
<dbReference type="InterPro" id="IPR011006">
    <property type="entry name" value="CheY-like_superfamily"/>
</dbReference>
<feature type="region of interest" description="Disordered" evidence="19">
    <location>
        <begin position="793"/>
        <end position="812"/>
    </location>
</feature>
<dbReference type="EC" id="2.7.13.3" evidence="3"/>
<dbReference type="SUPFAM" id="SSF52172">
    <property type="entry name" value="CheY-like"/>
    <property type="match status" value="2"/>
</dbReference>
<keyword evidence="13 20" id="KW-0472">Membrane</keyword>
<keyword evidence="4" id="KW-1003">Cell membrane</keyword>
<dbReference type="Gene3D" id="1.20.120.160">
    <property type="entry name" value="HPT domain"/>
    <property type="match status" value="1"/>
</dbReference>
<dbReference type="SMART" id="SM00304">
    <property type="entry name" value="HAMP"/>
    <property type="match status" value="1"/>
</dbReference>
<feature type="domain" description="Histidine kinase" evidence="21">
    <location>
        <begin position="285"/>
        <end position="506"/>
    </location>
</feature>
<evidence type="ECO:0000256" key="14">
    <source>
        <dbReference type="ARBA" id="ARBA00064003"/>
    </source>
</evidence>
<dbReference type="PROSITE" id="PS50885">
    <property type="entry name" value="HAMP"/>
    <property type="match status" value="1"/>
</dbReference>